<protein>
    <submittedName>
        <fullName evidence="2">DUF551 domain-containing protein</fullName>
    </submittedName>
</protein>
<dbReference type="EMBL" id="JAEHNZ010000005">
    <property type="protein sequence ID" value="MBK0397294.1"/>
    <property type="molecule type" value="Genomic_DNA"/>
</dbReference>
<dbReference type="RefSeq" id="WP_200523258.1">
    <property type="nucleotide sequence ID" value="NZ_JAEHNZ010000005.1"/>
</dbReference>
<dbReference type="Proteomes" id="UP000614058">
    <property type="component" value="Unassembled WGS sequence"/>
</dbReference>
<evidence type="ECO:0000259" key="1">
    <source>
        <dbReference type="Pfam" id="PF04448"/>
    </source>
</evidence>
<reference evidence="2 3" key="1">
    <citation type="journal article" date="2021" name="Pathogens">
        <title>Isolation and Characterization of Kingella bonacorsii sp. nov., A Novel Kingella Species Detected in a Stable Periodontitis Subject.</title>
        <authorList>
            <person name="Antezack A."/>
            <person name="Boxberger M."/>
            <person name="Rolland C."/>
            <person name="Monnet-Corti V."/>
            <person name="La Scola B."/>
        </authorList>
    </citation>
    <scope>NUCLEOTIDE SEQUENCE [LARGE SCALE GENOMIC DNA]</scope>
    <source>
        <strain evidence="2 3">Marseille-Q4569</strain>
    </source>
</reference>
<name>A0ABS1BVG1_9NEIS</name>
<evidence type="ECO:0000313" key="3">
    <source>
        <dbReference type="Proteomes" id="UP000614058"/>
    </source>
</evidence>
<comment type="caution">
    <text evidence="2">The sequence shown here is derived from an EMBL/GenBank/DDBJ whole genome shotgun (WGS) entry which is preliminary data.</text>
</comment>
<keyword evidence="3" id="KW-1185">Reference proteome</keyword>
<organism evidence="2 3">
    <name type="scientific">Kingella bonacorsii</name>
    <dbReference type="NCBI Taxonomy" id="2796361"/>
    <lineage>
        <taxon>Bacteria</taxon>
        <taxon>Pseudomonadati</taxon>
        <taxon>Pseudomonadota</taxon>
        <taxon>Betaproteobacteria</taxon>
        <taxon>Neisseriales</taxon>
        <taxon>Neisseriaceae</taxon>
        <taxon>Kingella</taxon>
    </lineage>
</organism>
<accession>A0ABS1BVG1</accession>
<sequence>MTSEQIEQERAAFEAWYWEYNQIPEHHRAMFTGRLSPCEARYEGTAGHTAWQAWLARAQQSAWISVEERLPEINKEVLVVWTDGVFGFATRIESKYHEERWNWETAAFSETITHWQPLIEPPQDNTNGSAQ</sequence>
<gene>
    <name evidence="2" type="ORF">JDW22_12100</name>
</gene>
<evidence type="ECO:0000313" key="2">
    <source>
        <dbReference type="EMBL" id="MBK0397294.1"/>
    </source>
</evidence>
<dbReference type="Pfam" id="PF04448">
    <property type="entry name" value="DUF551"/>
    <property type="match status" value="1"/>
</dbReference>
<proteinExistence type="predicted"/>
<feature type="domain" description="DUF551" evidence="1">
    <location>
        <begin position="62"/>
        <end position="123"/>
    </location>
</feature>
<dbReference type="InterPro" id="IPR007539">
    <property type="entry name" value="DUF551"/>
</dbReference>